<keyword evidence="1" id="KW-1133">Transmembrane helix</keyword>
<reference evidence="2 3" key="1">
    <citation type="submission" date="2015-01" db="EMBL/GenBank/DDBJ databases">
        <authorList>
            <person name="Pelicic Vladimir"/>
        </authorList>
    </citation>
    <scope>NUCLEOTIDE SEQUENCE [LARGE SCALE GENOMIC DNA]</scope>
    <source>
        <strain evidence="2 3">2908</strain>
    </source>
</reference>
<keyword evidence="1" id="KW-0812">Transmembrane</keyword>
<feature type="transmembrane region" description="Helical" evidence="1">
    <location>
        <begin position="118"/>
        <end position="135"/>
    </location>
</feature>
<sequence>MFWWRKKWLDELSDSDESPFLECRHLLFEEEVGYPICPSCGGLIKENFPKKSADKARLHLIREKMQRVWSVRFGREFSAALFVLPAIFLPEFLSHWILTTGDYGFSSFFIASRHTPTMISFTYEGYIPLFIFFMGKERFKRFSTFSLGFEGFHKILYSWPVRLVTFIAVICFINIIMPKIYGVEGDVFIGKHSQLTPAQHAKGVELFIFVNMLSIWIVSGLLLIYQLIDRRRTWWLKEANEVYLSGGC</sequence>
<proteinExistence type="predicted"/>
<dbReference type="Proteomes" id="UP000183504">
    <property type="component" value="Unassembled WGS sequence"/>
</dbReference>
<accession>A0A0B7GP88</accession>
<gene>
    <name evidence="2" type="ORF">SSV_0573</name>
</gene>
<feature type="transmembrane region" description="Helical" evidence="1">
    <location>
        <begin position="156"/>
        <end position="177"/>
    </location>
</feature>
<keyword evidence="1" id="KW-0472">Membrane</keyword>
<evidence type="ECO:0000313" key="3">
    <source>
        <dbReference type="Proteomes" id="UP000183504"/>
    </source>
</evidence>
<protein>
    <submittedName>
        <fullName evidence="2">Uncharacterized protein</fullName>
    </submittedName>
</protein>
<dbReference type="EMBL" id="CDMW01000001">
    <property type="protein sequence ID" value="CEL89882.1"/>
    <property type="molecule type" value="Genomic_DNA"/>
</dbReference>
<name>A0A0B7GP88_STRSA</name>
<feature type="transmembrane region" description="Helical" evidence="1">
    <location>
        <begin position="77"/>
        <end position="98"/>
    </location>
</feature>
<organism evidence="2 3">
    <name type="scientific">Streptococcus sanguinis</name>
    <dbReference type="NCBI Taxonomy" id="1305"/>
    <lineage>
        <taxon>Bacteria</taxon>
        <taxon>Bacillati</taxon>
        <taxon>Bacillota</taxon>
        <taxon>Bacilli</taxon>
        <taxon>Lactobacillales</taxon>
        <taxon>Streptococcaceae</taxon>
        <taxon>Streptococcus</taxon>
    </lineage>
</organism>
<evidence type="ECO:0000256" key="1">
    <source>
        <dbReference type="SAM" id="Phobius"/>
    </source>
</evidence>
<feature type="transmembrane region" description="Helical" evidence="1">
    <location>
        <begin position="206"/>
        <end position="228"/>
    </location>
</feature>
<evidence type="ECO:0000313" key="2">
    <source>
        <dbReference type="EMBL" id="CEL89882.1"/>
    </source>
</evidence>
<dbReference type="RefSeq" id="WP_072073624.1">
    <property type="nucleotide sequence ID" value="NZ_CDMW01000001.1"/>
</dbReference>
<dbReference type="AlphaFoldDB" id="A0A0B7GP88"/>